<sequence length="92" mass="10896">MPRQDRDQHRSRRPEQDVQPGPPPCSPGRRATVTERRLDWPPSQARRCLPCRPPATRRHRETLRLLRPECAAHRPDALRRRRARQERVGCQP</sequence>
<evidence type="ECO:0000313" key="2">
    <source>
        <dbReference type="EMBL" id="TDH54432.1"/>
    </source>
</evidence>
<feature type="region of interest" description="Disordered" evidence="1">
    <location>
        <begin position="1"/>
        <end position="38"/>
    </location>
</feature>
<reference evidence="2 3" key="1">
    <citation type="journal article" date="2016" name="J. Microbiol.">
        <title>Dankookia rubra gen. nov., sp. nov., an alphaproteobacterium isolated from sediment of a shallow stream.</title>
        <authorList>
            <person name="Kim W.H."/>
            <person name="Kim D.H."/>
            <person name="Kang K."/>
            <person name="Ahn T.Y."/>
        </authorList>
    </citation>
    <scope>NUCLEOTIDE SEQUENCE [LARGE SCALE GENOMIC DNA]</scope>
    <source>
        <strain evidence="2 3">JCM30602</strain>
    </source>
</reference>
<evidence type="ECO:0000313" key="3">
    <source>
        <dbReference type="Proteomes" id="UP000295096"/>
    </source>
</evidence>
<feature type="compositionally biased region" description="Basic and acidic residues" evidence="1">
    <location>
        <begin position="1"/>
        <end position="16"/>
    </location>
</feature>
<gene>
    <name evidence="2" type="ORF">E2C06_36625</name>
</gene>
<protein>
    <submittedName>
        <fullName evidence="2">Uncharacterized protein</fullName>
    </submittedName>
</protein>
<name>A0A4R5PZB1_9PROT</name>
<organism evidence="2 3">
    <name type="scientific">Dankookia rubra</name>
    <dbReference type="NCBI Taxonomy" id="1442381"/>
    <lineage>
        <taxon>Bacteria</taxon>
        <taxon>Pseudomonadati</taxon>
        <taxon>Pseudomonadota</taxon>
        <taxon>Alphaproteobacteria</taxon>
        <taxon>Acetobacterales</taxon>
        <taxon>Roseomonadaceae</taxon>
        <taxon>Dankookia</taxon>
    </lineage>
</organism>
<dbReference type="EMBL" id="SMSJ01000291">
    <property type="protein sequence ID" value="TDH54432.1"/>
    <property type="molecule type" value="Genomic_DNA"/>
</dbReference>
<accession>A0A4R5PZB1</accession>
<evidence type="ECO:0000256" key="1">
    <source>
        <dbReference type="SAM" id="MobiDB-lite"/>
    </source>
</evidence>
<proteinExistence type="predicted"/>
<dbReference type="Proteomes" id="UP000295096">
    <property type="component" value="Unassembled WGS sequence"/>
</dbReference>
<dbReference type="AlphaFoldDB" id="A0A4R5PZB1"/>
<keyword evidence="3" id="KW-1185">Reference proteome</keyword>
<comment type="caution">
    <text evidence="2">The sequence shown here is derived from an EMBL/GenBank/DDBJ whole genome shotgun (WGS) entry which is preliminary data.</text>
</comment>